<dbReference type="EMBL" id="KB007805">
    <property type="protein sequence ID" value="ELR25262.1"/>
    <property type="molecule type" value="Genomic_DNA"/>
</dbReference>
<dbReference type="VEuPathDB" id="AmoebaDB:ACA1_290260"/>
<evidence type="ECO:0000313" key="2">
    <source>
        <dbReference type="Proteomes" id="UP000011083"/>
    </source>
</evidence>
<gene>
    <name evidence="1" type="ORF">ACA1_290260</name>
</gene>
<organism evidence="1 2">
    <name type="scientific">Acanthamoeba castellanii (strain ATCC 30010 / Neff)</name>
    <dbReference type="NCBI Taxonomy" id="1257118"/>
    <lineage>
        <taxon>Eukaryota</taxon>
        <taxon>Amoebozoa</taxon>
        <taxon>Discosea</taxon>
        <taxon>Longamoebia</taxon>
        <taxon>Centramoebida</taxon>
        <taxon>Acanthamoebidae</taxon>
        <taxon>Acanthamoeba</taxon>
    </lineage>
</organism>
<reference evidence="1 2" key="1">
    <citation type="journal article" date="2013" name="Genome Biol.">
        <title>Genome of Acanthamoeba castellanii highlights extensive lateral gene transfer and early evolution of tyrosine kinase signaling.</title>
        <authorList>
            <person name="Clarke M."/>
            <person name="Lohan A.J."/>
            <person name="Liu B."/>
            <person name="Lagkouvardos I."/>
            <person name="Roy S."/>
            <person name="Zafar N."/>
            <person name="Bertelli C."/>
            <person name="Schilde C."/>
            <person name="Kianianmomeni A."/>
            <person name="Burglin T.R."/>
            <person name="Frech C."/>
            <person name="Turcotte B."/>
            <person name="Kopec K.O."/>
            <person name="Synnott J.M."/>
            <person name="Choo C."/>
            <person name="Paponov I."/>
            <person name="Finkler A."/>
            <person name="Soon Heng Tan C."/>
            <person name="Hutchins A.P."/>
            <person name="Weinmeier T."/>
            <person name="Rattei T."/>
            <person name="Chu J.S."/>
            <person name="Gimenez G."/>
            <person name="Irimia M."/>
            <person name="Rigden D.J."/>
            <person name="Fitzpatrick D.A."/>
            <person name="Lorenzo-Morales J."/>
            <person name="Bateman A."/>
            <person name="Chiu C.H."/>
            <person name="Tang P."/>
            <person name="Hegemann P."/>
            <person name="Fromm H."/>
            <person name="Raoult D."/>
            <person name="Greub G."/>
            <person name="Miranda-Saavedra D."/>
            <person name="Chen N."/>
            <person name="Nash P."/>
            <person name="Ginger M.L."/>
            <person name="Horn M."/>
            <person name="Schaap P."/>
            <person name="Caler L."/>
            <person name="Loftus B."/>
        </authorList>
    </citation>
    <scope>NUCLEOTIDE SEQUENCE [LARGE SCALE GENOMIC DNA]</scope>
    <source>
        <strain evidence="1 2">Neff</strain>
    </source>
</reference>
<dbReference type="KEGG" id="acan:ACA1_290260"/>
<proteinExistence type="predicted"/>
<dbReference type="RefSeq" id="XP_004368017.1">
    <property type="nucleotide sequence ID" value="XM_004367960.1"/>
</dbReference>
<dbReference type="Proteomes" id="UP000011083">
    <property type="component" value="Unassembled WGS sequence"/>
</dbReference>
<dbReference type="GeneID" id="14926308"/>
<dbReference type="SMR" id="L8HJ66"/>
<dbReference type="AlphaFoldDB" id="L8HJ66"/>
<accession>L8HJ66</accession>
<keyword evidence="2" id="KW-1185">Reference proteome</keyword>
<sequence length="209" mass="23296">MQPAMQRKRKLSVSGPATKDTLVKKFKEEIDAEKRKKIRLEWYLKQLLLEKEMLVKENEIEFAQAMQSIANLDAASASLPTTVRPVITTTTLTTAPVAIPIMTTTASASSMETSTAACLDASPSSYSSYFSIRNELPVKIEAEEDLGADVASPGPTTEDSNLDELPIFEPHEESKPLEEIFSTEWEQTHCWWDEDELSQFLAVPPSLMV</sequence>
<evidence type="ECO:0000313" key="1">
    <source>
        <dbReference type="EMBL" id="ELR25262.1"/>
    </source>
</evidence>
<name>L8HJ66_ACACF</name>
<protein>
    <submittedName>
        <fullName evidence="1">Uncharacterized protein</fullName>
    </submittedName>
</protein>